<evidence type="ECO:0000256" key="3">
    <source>
        <dbReference type="ARBA" id="ARBA00023015"/>
    </source>
</evidence>
<gene>
    <name evidence="11" type="ORF">IEQ31_18580</name>
</gene>
<evidence type="ECO:0000259" key="10">
    <source>
        <dbReference type="Pfam" id="PF12680"/>
    </source>
</evidence>
<feature type="domain" description="RNA polymerase sigma factor 70 region 4 type 2" evidence="9">
    <location>
        <begin position="128"/>
        <end position="180"/>
    </location>
</feature>
<dbReference type="InterPro" id="IPR013324">
    <property type="entry name" value="RNA_pol_sigma_r3/r4-like"/>
</dbReference>
<dbReference type="InterPro" id="IPR000838">
    <property type="entry name" value="RNA_pol_sigma70_ECF_CS"/>
</dbReference>
<dbReference type="InterPro" id="IPR036388">
    <property type="entry name" value="WH-like_DNA-bd_sf"/>
</dbReference>
<evidence type="ECO:0000256" key="6">
    <source>
        <dbReference type="ARBA" id="ARBA00023163"/>
    </source>
</evidence>
<proteinExistence type="inferred from homology"/>
<dbReference type="PROSITE" id="PS01063">
    <property type="entry name" value="SIGMA70_ECF"/>
    <property type="match status" value="1"/>
</dbReference>
<reference evidence="11 12" key="1">
    <citation type="submission" date="2020-09" db="EMBL/GenBank/DDBJ databases">
        <title>Actinomycete isolated from the Camponotus japonicus Mayr.</title>
        <authorList>
            <person name="Gong X."/>
        </authorList>
    </citation>
    <scope>NUCLEOTIDE SEQUENCE [LARGE SCALE GENOMIC DNA]</scope>
    <source>
        <strain evidence="11 12">2C-HV3</strain>
    </source>
</reference>
<comment type="similarity">
    <text evidence="1 7">Belongs to the sigma-70 factor family. ECF subfamily.</text>
</comment>
<evidence type="ECO:0000256" key="4">
    <source>
        <dbReference type="ARBA" id="ARBA00023082"/>
    </source>
</evidence>
<evidence type="ECO:0000256" key="1">
    <source>
        <dbReference type="ARBA" id="ARBA00010641"/>
    </source>
</evidence>
<dbReference type="InterPro" id="IPR037401">
    <property type="entry name" value="SnoaL-like"/>
</dbReference>
<feature type="domain" description="RNA polymerase sigma-70 region 2" evidence="8">
    <location>
        <begin position="12"/>
        <end position="78"/>
    </location>
</feature>
<keyword evidence="6 7" id="KW-0804">Transcription</keyword>
<dbReference type="Gene3D" id="1.10.1740.10">
    <property type="match status" value="1"/>
</dbReference>
<dbReference type="RefSeq" id="WP_191052649.1">
    <property type="nucleotide sequence ID" value="NZ_JACXRZ010000013.1"/>
</dbReference>
<dbReference type="EMBL" id="JACXRZ010000013">
    <property type="protein sequence ID" value="MBD3145185.1"/>
    <property type="molecule type" value="Genomic_DNA"/>
</dbReference>
<dbReference type="Pfam" id="PF04542">
    <property type="entry name" value="Sigma70_r2"/>
    <property type="match status" value="1"/>
</dbReference>
<dbReference type="SUPFAM" id="SSF54427">
    <property type="entry name" value="NTF2-like"/>
    <property type="match status" value="1"/>
</dbReference>
<evidence type="ECO:0000256" key="2">
    <source>
        <dbReference type="ARBA" id="ARBA00011344"/>
    </source>
</evidence>
<evidence type="ECO:0000256" key="7">
    <source>
        <dbReference type="RuleBase" id="RU000716"/>
    </source>
</evidence>
<keyword evidence="12" id="KW-1185">Reference proteome</keyword>
<organism evidence="11 12">
    <name type="scientific">Microbispora bryophytorum subsp. camponoti</name>
    <dbReference type="NCBI Taxonomy" id="1677852"/>
    <lineage>
        <taxon>Bacteria</taxon>
        <taxon>Bacillati</taxon>
        <taxon>Actinomycetota</taxon>
        <taxon>Actinomycetes</taxon>
        <taxon>Streptosporangiales</taxon>
        <taxon>Streptosporangiaceae</taxon>
        <taxon>Microbispora</taxon>
    </lineage>
</organism>
<dbReference type="InterPro" id="IPR013249">
    <property type="entry name" value="RNA_pol_sigma70_r4_t2"/>
</dbReference>
<keyword evidence="5 7" id="KW-0238">DNA-binding</keyword>
<dbReference type="Gene3D" id="3.10.450.50">
    <property type="match status" value="1"/>
</dbReference>
<dbReference type="SUPFAM" id="SSF88659">
    <property type="entry name" value="Sigma3 and sigma4 domains of RNA polymerase sigma factors"/>
    <property type="match status" value="1"/>
</dbReference>
<dbReference type="Pfam" id="PF08281">
    <property type="entry name" value="Sigma70_r4_2"/>
    <property type="match status" value="1"/>
</dbReference>
<evidence type="ECO:0000259" key="9">
    <source>
        <dbReference type="Pfam" id="PF08281"/>
    </source>
</evidence>
<dbReference type="InterPro" id="IPR039425">
    <property type="entry name" value="RNA_pol_sigma-70-like"/>
</dbReference>
<evidence type="ECO:0000313" key="12">
    <source>
        <dbReference type="Proteomes" id="UP000653231"/>
    </source>
</evidence>
<keyword evidence="3 7" id="KW-0805">Transcription regulation</keyword>
<keyword evidence="4 7" id="KW-0731">Sigma factor</keyword>
<evidence type="ECO:0000313" key="11">
    <source>
        <dbReference type="EMBL" id="MBD3145185.1"/>
    </source>
</evidence>
<dbReference type="InterPro" id="IPR014305">
    <property type="entry name" value="RNA_pol_sigma-G_actinobac"/>
</dbReference>
<sequence length="317" mass="35308">MWSDEEFERITEPYRRELMTHCYRMLGSVHDAEDLLQEVMLRAWRASGDYDERRASPRTWLYRIATNACLTALDQRGRRALPSGLTDPSDDPDAGPQRRLPEVTWLEPVPDALVDPAAVVASRGGIRLAFVAALQHLPPRQRAVLILREVLAWRASEVAGLLETSVAAVNSALQRARAQLARVAPTEDDLLEPDDPACRDLLDRYVAAFEKADVEALERLLREDAVLEMPPFLSWFSGREAFGGFIRWVCATRGPWRMVPTRANGQPALAAYLDDGDGVFRAHSLQVLTIAEDGIARNVVFGHPALFAVFSLPPTAC</sequence>
<evidence type="ECO:0000259" key="8">
    <source>
        <dbReference type="Pfam" id="PF04542"/>
    </source>
</evidence>
<evidence type="ECO:0000256" key="5">
    <source>
        <dbReference type="ARBA" id="ARBA00023125"/>
    </source>
</evidence>
<dbReference type="SUPFAM" id="SSF88946">
    <property type="entry name" value="Sigma2 domain of RNA polymerase sigma factors"/>
    <property type="match status" value="1"/>
</dbReference>
<dbReference type="NCBIfam" id="TIGR02937">
    <property type="entry name" value="sigma70-ECF"/>
    <property type="match status" value="1"/>
</dbReference>
<dbReference type="InterPro" id="IPR014284">
    <property type="entry name" value="RNA_pol_sigma-70_dom"/>
</dbReference>
<dbReference type="PANTHER" id="PTHR43133:SF65">
    <property type="entry name" value="ECF RNA POLYMERASE SIGMA FACTOR SIGG"/>
    <property type="match status" value="1"/>
</dbReference>
<dbReference type="CDD" id="cd06171">
    <property type="entry name" value="Sigma70_r4"/>
    <property type="match status" value="1"/>
</dbReference>
<dbReference type="InterPro" id="IPR013325">
    <property type="entry name" value="RNA_pol_sigma_r2"/>
</dbReference>
<protein>
    <recommendedName>
        <fullName evidence="7">RNA polymerase sigma factor</fullName>
    </recommendedName>
</protein>
<dbReference type="InterPro" id="IPR007627">
    <property type="entry name" value="RNA_pol_sigma70_r2"/>
</dbReference>
<accession>A0ABR8L6W8</accession>
<dbReference type="Gene3D" id="1.10.10.10">
    <property type="entry name" value="Winged helix-like DNA-binding domain superfamily/Winged helix DNA-binding domain"/>
    <property type="match status" value="1"/>
</dbReference>
<dbReference type="PANTHER" id="PTHR43133">
    <property type="entry name" value="RNA POLYMERASE ECF-TYPE SIGMA FACTO"/>
    <property type="match status" value="1"/>
</dbReference>
<dbReference type="NCBIfam" id="NF006089">
    <property type="entry name" value="PRK08241.1"/>
    <property type="match status" value="1"/>
</dbReference>
<dbReference type="NCBIfam" id="TIGR02960">
    <property type="entry name" value="SigX5"/>
    <property type="match status" value="1"/>
</dbReference>
<feature type="domain" description="SnoaL-like" evidence="10">
    <location>
        <begin position="203"/>
        <end position="290"/>
    </location>
</feature>
<name>A0ABR8L6W8_9ACTN</name>
<dbReference type="Proteomes" id="UP000653231">
    <property type="component" value="Unassembled WGS sequence"/>
</dbReference>
<comment type="subunit">
    <text evidence="2">Interacts transiently with the RNA polymerase catalytic core formed by RpoA, RpoB, RpoC and RpoZ (2 alpha, 1 beta, 1 beta' and 1 omega subunit) to form the RNA polymerase holoenzyme that can initiate transcription.</text>
</comment>
<dbReference type="Pfam" id="PF12680">
    <property type="entry name" value="SnoaL_2"/>
    <property type="match status" value="1"/>
</dbReference>
<dbReference type="InterPro" id="IPR032710">
    <property type="entry name" value="NTF2-like_dom_sf"/>
</dbReference>
<comment type="caution">
    <text evidence="11">The sequence shown here is derived from an EMBL/GenBank/DDBJ whole genome shotgun (WGS) entry which is preliminary data.</text>
</comment>